<evidence type="ECO:0000256" key="1">
    <source>
        <dbReference type="SAM" id="SignalP"/>
    </source>
</evidence>
<keyword evidence="4" id="KW-1185">Reference proteome</keyword>
<dbReference type="PANTHER" id="PTHR11575">
    <property type="entry name" value="5'-NUCLEOTIDASE-RELATED"/>
    <property type="match status" value="1"/>
</dbReference>
<keyword evidence="1" id="KW-0732">Signal</keyword>
<gene>
    <name evidence="3" type="ORF">THRCLA_11888</name>
</gene>
<dbReference type="STRING" id="74557.A0A1V9Y5T4"/>
<reference evidence="3 4" key="1">
    <citation type="journal article" date="2014" name="Genome Biol. Evol.">
        <title>The secreted proteins of Achlya hypogyna and Thraustotheca clavata identify the ancestral oomycete secretome and reveal gene acquisitions by horizontal gene transfer.</title>
        <authorList>
            <person name="Misner I."/>
            <person name="Blouin N."/>
            <person name="Leonard G."/>
            <person name="Richards T.A."/>
            <person name="Lane C.E."/>
        </authorList>
    </citation>
    <scope>NUCLEOTIDE SEQUENCE [LARGE SCALE GENOMIC DNA]</scope>
    <source>
        <strain evidence="3 4">ATCC 34112</strain>
    </source>
</reference>
<dbReference type="PANTHER" id="PTHR11575:SF48">
    <property type="entry name" value="5'-NUCLEOTIDASE"/>
    <property type="match status" value="1"/>
</dbReference>
<evidence type="ECO:0000259" key="2">
    <source>
        <dbReference type="Pfam" id="PF00149"/>
    </source>
</evidence>
<dbReference type="AlphaFoldDB" id="A0A1V9Y5T4"/>
<proteinExistence type="predicted"/>
<feature type="chain" id="PRO_5012686841" evidence="1">
    <location>
        <begin position="23"/>
        <end position="261"/>
    </location>
</feature>
<accession>A0A1V9Y5T4</accession>
<dbReference type="InterPro" id="IPR006179">
    <property type="entry name" value="5_nucleotidase/apyrase"/>
</dbReference>
<dbReference type="InterPro" id="IPR004843">
    <property type="entry name" value="Calcineurin-like_PHP"/>
</dbReference>
<sequence length="261" mass="28709">MAANFLAKLAWFAAFTANTVLAGCSSERDATAHFQVLSYNDVYEMKPDSDDSQYGLLVGGPSRVIPIAKKLRQTYENTLILFAGDTMVPSLWSNRFKGLQMVEAQNAIGVDYACLGNHEFDFGIEGFLNVSKASKFTWLNANAYEKSTGQLLRGTQAHAIKQFNSPTMGNLKVGIFGVMYDMKDASTGLYWTDPIQAAKDQVKILRENEKVDFAIALTHQDVDSDNAFSSSVKGVDLIYGGHDHTAQLQTNYGATFLKSDL</sequence>
<feature type="domain" description="Calcineurin-like phosphoesterase" evidence="2">
    <location>
        <begin position="60"/>
        <end position="245"/>
    </location>
</feature>
<dbReference type="OrthoDB" id="10252235at2759"/>
<dbReference type="Gene3D" id="3.60.21.10">
    <property type="match status" value="1"/>
</dbReference>
<dbReference type="SUPFAM" id="SSF56300">
    <property type="entry name" value="Metallo-dependent phosphatases"/>
    <property type="match status" value="1"/>
</dbReference>
<dbReference type="Pfam" id="PF00149">
    <property type="entry name" value="Metallophos"/>
    <property type="match status" value="1"/>
</dbReference>
<protein>
    <submittedName>
        <fullName evidence="3">Calcineurin-like phosphoesterase</fullName>
    </submittedName>
</protein>
<feature type="signal peptide" evidence="1">
    <location>
        <begin position="1"/>
        <end position="22"/>
    </location>
</feature>
<dbReference type="GO" id="GO:0016787">
    <property type="term" value="F:hydrolase activity"/>
    <property type="evidence" value="ECO:0007669"/>
    <property type="project" value="InterPro"/>
</dbReference>
<dbReference type="EMBL" id="JNBS01005078">
    <property type="protein sequence ID" value="OQR81066.1"/>
    <property type="molecule type" value="Genomic_DNA"/>
</dbReference>
<feature type="non-terminal residue" evidence="3">
    <location>
        <position position="261"/>
    </location>
</feature>
<evidence type="ECO:0000313" key="3">
    <source>
        <dbReference type="EMBL" id="OQR81066.1"/>
    </source>
</evidence>
<name>A0A1V9Y5T4_9STRA</name>
<dbReference type="InterPro" id="IPR029052">
    <property type="entry name" value="Metallo-depent_PP-like"/>
</dbReference>
<evidence type="ECO:0000313" key="4">
    <source>
        <dbReference type="Proteomes" id="UP000243217"/>
    </source>
</evidence>
<dbReference type="GO" id="GO:0009166">
    <property type="term" value="P:nucleotide catabolic process"/>
    <property type="evidence" value="ECO:0007669"/>
    <property type="project" value="InterPro"/>
</dbReference>
<organism evidence="3 4">
    <name type="scientific">Thraustotheca clavata</name>
    <dbReference type="NCBI Taxonomy" id="74557"/>
    <lineage>
        <taxon>Eukaryota</taxon>
        <taxon>Sar</taxon>
        <taxon>Stramenopiles</taxon>
        <taxon>Oomycota</taxon>
        <taxon>Saprolegniomycetes</taxon>
        <taxon>Saprolegniales</taxon>
        <taxon>Achlyaceae</taxon>
        <taxon>Thraustotheca</taxon>
    </lineage>
</organism>
<dbReference type="Proteomes" id="UP000243217">
    <property type="component" value="Unassembled WGS sequence"/>
</dbReference>
<comment type="caution">
    <text evidence="3">The sequence shown here is derived from an EMBL/GenBank/DDBJ whole genome shotgun (WGS) entry which is preliminary data.</text>
</comment>